<keyword evidence="7" id="KW-1185">Reference proteome</keyword>
<dbReference type="EMBL" id="KB870809">
    <property type="protein sequence ID" value="EOA26141.1"/>
    <property type="molecule type" value="Genomic_DNA"/>
</dbReference>
<evidence type="ECO:0000256" key="3">
    <source>
        <dbReference type="ARBA" id="ARBA00023098"/>
    </source>
</evidence>
<comment type="catalytic activity">
    <reaction evidence="4">
        <text>a long-chain fatty acyl-CoA + 2 NADPH + 2 H(+) = a long-chain primary fatty alcohol + 2 NADP(+) + CoA</text>
        <dbReference type="Rhea" id="RHEA:52716"/>
        <dbReference type="ChEBI" id="CHEBI:15378"/>
        <dbReference type="ChEBI" id="CHEBI:57287"/>
        <dbReference type="ChEBI" id="CHEBI:57783"/>
        <dbReference type="ChEBI" id="CHEBI:58349"/>
        <dbReference type="ChEBI" id="CHEBI:77396"/>
        <dbReference type="ChEBI" id="CHEBI:83139"/>
        <dbReference type="EC" id="1.2.1.84"/>
    </reaction>
</comment>
<dbReference type="STRING" id="81985.R0FUC8"/>
<dbReference type="eggNOG" id="KOG1221">
    <property type="taxonomic scope" value="Eukaryota"/>
</dbReference>
<dbReference type="EC" id="1.2.1.84" evidence="4"/>
<dbReference type="CDD" id="cd09071">
    <property type="entry name" value="FAR_C"/>
    <property type="match status" value="1"/>
</dbReference>
<feature type="domain" description="Thioester reductase (TE)" evidence="5">
    <location>
        <begin position="91"/>
        <end position="199"/>
    </location>
</feature>
<evidence type="ECO:0000259" key="5">
    <source>
        <dbReference type="Pfam" id="PF07993"/>
    </source>
</evidence>
<reference evidence="7" key="1">
    <citation type="journal article" date="2013" name="Nat. Genet.">
        <title>The Capsella rubella genome and the genomic consequences of rapid mating system evolution.</title>
        <authorList>
            <person name="Slotte T."/>
            <person name="Hazzouri K.M."/>
            <person name="Agren J.A."/>
            <person name="Koenig D."/>
            <person name="Maumus F."/>
            <person name="Guo Y.L."/>
            <person name="Steige K."/>
            <person name="Platts A.E."/>
            <person name="Escobar J.S."/>
            <person name="Newman L.K."/>
            <person name="Wang W."/>
            <person name="Mandakova T."/>
            <person name="Vello E."/>
            <person name="Smith L.M."/>
            <person name="Henz S.R."/>
            <person name="Steffen J."/>
            <person name="Takuno S."/>
            <person name="Brandvain Y."/>
            <person name="Coop G."/>
            <person name="Andolfatto P."/>
            <person name="Hu T.T."/>
            <person name="Blanchette M."/>
            <person name="Clark R.M."/>
            <person name="Quesneville H."/>
            <person name="Nordborg M."/>
            <person name="Gaut B.S."/>
            <person name="Lysak M.A."/>
            <person name="Jenkins J."/>
            <person name="Grimwood J."/>
            <person name="Chapman J."/>
            <person name="Prochnik S."/>
            <person name="Shu S."/>
            <person name="Rokhsar D."/>
            <person name="Schmutz J."/>
            <person name="Weigel D."/>
            <person name="Wright S.I."/>
        </authorList>
    </citation>
    <scope>NUCLEOTIDE SEQUENCE [LARGE SCALE GENOMIC DNA]</scope>
    <source>
        <strain evidence="7">cv. Monte Gargano</strain>
    </source>
</reference>
<sequence>MGTTNLLTASNGIKLNGVNFVSSFSDKPNYHLAHYLARCLSQTTRRVRTLCCSRETSLKAVTSLERPEAETSSDTDGIGIVRFLKGKSYLVTSGTGFLGKASPEIGKVYLLMRSKNQESAEKTLCDEIISSDLFKLLKQMHGSSYEAFMKSKLIPVIGDIGEDNLGMESEIRDKISEEIDVIISCGGRTTFDDRLDDTNTTSLIEEMSMKERKMFGFDIKGIDWEHYVVNVHLPGLKKELLSVKRLI</sequence>
<dbReference type="AlphaFoldDB" id="R0FUC8"/>
<evidence type="ECO:0000256" key="4">
    <source>
        <dbReference type="RuleBase" id="RU363097"/>
    </source>
</evidence>
<comment type="similarity">
    <text evidence="1 4">Belongs to the fatty acyl-CoA reductase family.</text>
</comment>
<keyword evidence="2 4" id="KW-0444">Lipid biosynthesis</keyword>
<dbReference type="Gene3D" id="3.40.50.720">
    <property type="entry name" value="NAD(P)-binding Rossmann-like Domain"/>
    <property type="match status" value="1"/>
</dbReference>
<comment type="function">
    <text evidence="4">Catalyzes the reduction of fatty acyl-CoA to fatty alcohols.</text>
</comment>
<dbReference type="InterPro" id="IPR026055">
    <property type="entry name" value="FAR"/>
</dbReference>
<proteinExistence type="inferred from homology"/>
<dbReference type="GO" id="GO:0010345">
    <property type="term" value="P:suberin biosynthetic process"/>
    <property type="evidence" value="ECO:0007669"/>
    <property type="project" value="TreeGrafter"/>
</dbReference>
<gene>
    <name evidence="6" type="ORF">CARUB_v10019575mg</name>
</gene>
<dbReference type="Proteomes" id="UP000029121">
    <property type="component" value="Unassembled WGS sequence"/>
</dbReference>
<keyword evidence="3 4" id="KW-0443">Lipid metabolism</keyword>
<organism evidence="6 7">
    <name type="scientific">Capsella rubella</name>
    <dbReference type="NCBI Taxonomy" id="81985"/>
    <lineage>
        <taxon>Eukaryota</taxon>
        <taxon>Viridiplantae</taxon>
        <taxon>Streptophyta</taxon>
        <taxon>Embryophyta</taxon>
        <taxon>Tracheophyta</taxon>
        <taxon>Spermatophyta</taxon>
        <taxon>Magnoliopsida</taxon>
        <taxon>eudicotyledons</taxon>
        <taxon>Gunneridae</taxon>
        <taxon>Pentapetalae</taxon>
        <taxon>rosids</taxon>
        <taxon>malvids</taxon>
        <taxon>Brassicales</taxon>
        <taxon>Brassicaceae</taxon>
        <taxon>Camelineae</taxon>
        <taxon>Capsella</taxon>
    </lineage>
</organism>
<dbReference type="GO" id="GO:0102965">
    <property type="term" value="F:alcohol-forming long-chain fatty acyl-CoA reductase activity"/>
    <property type="evidence" value="ECO:0007669"/>
    <property type="project" value="UniProtKB-EC"/>
</dbReference>
<keyword evidence="4" id="KW-0560">Oxidoreductase</keyword>
<protein>
    <recommendedName>
        <fullName evidence="4">Fatty acyl-CoA reductase</fullName>
        <ecNumber evidence="4">1.2.1.84</ecNumber>
    </recommendedName>
</protein>
<dbReference type="InterPro" id="IPR033640">
    <property type="entry name" value="FAR_C"/>
</dbReference>
<evidence type="ECO:0000313" key="7">
    <source>
        <dbReference type="Proteomes" id="UP000029121"/>
    </source>
</evidence>
<evidence type="ECO:0000313" key="6">
    <source>
        <dbReference type="EMBL" id="EOA26141.1"/>
    </source>
</evidence>
<evidence type="ECO:0000256" key="1">
    <source>
        <dbReference type="ARBA" id="ARBA00005928"/>
    </source>
</evidence>
<name>R0FUC8_9BRAS</name>
<dbReference type="PANTHER" id="PTHR11011:SF66">
    <property type="entry name" value="FATTY ACYL-COA REDUCTASE 6, CHLOROPLASTIC"/>
    <property type="match status" value="1"/>
</dbReference>
<dbReference type="PANTHER" id="PTHR11011">
    <property type="entry name" value="MALE STERILITY PROTEIN 2-RELATED"/>
    <property type="match status" value="1"/>
</dbReference>
<dbReference type="InterPro" id="IPR013120">
    <property type="entry name" value="FAR_NAD-bd"/>
</dbReference>
<keyword evidence="4" id="KW-0521">NADP</keyword>
<dbReference type="Pfam" id="PF07993">
    <property type="entry name" value="NAD_binding_4"/>
    <property type="match status" value="1"/>
</dbReference>
<dbReference type="GO" id="GO:0080019">
    <property type="term" value="F:alcohol-forming very long-chain fatty acyl-CoA reductase activity"/>
    <property type="evidence" value="ECO:0007669"/>
    <property type="project" value="InterPro"/>
</dbReference>
<accession>R0FUC8</accession>
<dbReference type="GO" id="GO:0035336">
    <property type="term" value="P:long-chain fatty-acyl-CoA metabolic process"/>
    <property type="evidence" value="ECO:0007669"/>
    <property type="project" value="TreeGrafter"/>
</dbReference>
<evidence type="ECO:0000256" key="2">
    <source>
        <dbReference type="ARBA" id="ARBA00022516"/>
    </source>
</evidence>